<comment type="caution">
    <text evidence="4">The sequence shown here is derived from an EMBL/GenBank/DDBJ whole genome shotgun (WGS) entry which is preliminary data.</text>
</comment>
<proteinExistence type="inferred from homology"/>
<dbReference type="PANTHER" id="PTHR34357:SF2">
    <property type="entry name" value="F26F24.3-RELATED"/>
    <property type="match status" value="1"/>
</dbReference>
<feature type="region of interest" description="Disordered" evidence="2">
    <location>
        <begin position="1"/>
        <end position="43"/>
    </location>
</feature>
<dbReference type="Gene3D" id="1.10.287.2900">
    <property type="match status" value="1"/>
</dbReference>
<evidence type="ECO:0000256" key="2">
    <source>
        <dbReference type="SAM" id="MobiDB-lite"/>
    </source>
</evidence>
<dbReference type="Proteomes" id="UP001372338">
    <property type="component" value="Unassembled WGS sequence"/>
</dbReference>
<evidence type="ECO:0000313" key="5">
    <source>
        <dbReference type="Proteomes" id="UP001372338"/>
    </source>
</evidence>
<comment type="similarity">
    <text evidence="1">Belongs to the ATPase C chain family.</text>
</comment>
<feature type="domain" description="GCK" evidence="3">
    <location>
        <begin position="48"/>
        <end position="122"/>
    </location>
</feature>
<protein>
    <recommendedName>
        <fullName evidence="3">GCK domain-containing protein</fullName>
    </recommendedName>
</protein>
<feature type="region of interest" description="Disordered" evidence="2">
    <location>
        <begin position="122"/>
        <end position="146"/>
    </location>
</feature>
<sequence length="209" mass="22433">MSAPDSKMPLNQPPTGQPDAEEGVPPVESDLESPVAKVEEDDEVEEEGECGFCLFMKGGGCREAFIDWEKCVEEAEKNKEDLVDKCARITAVLKECMEAHSDYYEPILRAEKAAEKQAIDELEKEKEAQAENNASKDGASSSNEKEHLKIIQLNGAESPPPHLFEPSFIAAGLAVGLASIGPGVGQGTAAAGQAVEGIDVVIYEAPIRY</sequence>
<evidence type="ECO:0000256" key="1">
    <source>
        <dbReference type="ARBA" id="ARBA00006704"/>
    </source>
</evidence>
<dbReference type="SMART" id="SM01227">
    <property type="entry name" value="GCK"/>
    <property type="match status" value="1"/>
</dbReference>
<dbReference type="InterPro" id="IPR038662">
    <property type="entry name" value="ATP_synth_F0_csu_sf"/>
</dbReference>
<accession>A0AAN9EQD4</accession>
<dbReference type="Gene3D" id="1.20.20.10">
    <property type="entry name" value="F1F0 ATP synthase subunit C"/>
    <property type="match status" value="1"/>
</dbReference>
<keyword evidence="5" id="KW-1185">Reference proteome</keyword>
<evidence type="ECO:0000259" key="3">
    <source>
        <dbReference type="SMART" id="SM01227"/>
    </source>
</evidence>
<dbReference type="PANTHER" id="PTHR34357">
    <property type="entry name" value="F7A19.14 PROTEIN-RELATED"/>
    <property type="match status" value="1"/>
</dbReference>
<dbReference type="EMBL" id="JAYWIO010000005">
    <property type="protein sequence ID" value="KAK7259095.1"/>
    <property type="molecule type" value="Genomic_DNA"/>
</dbReference>
<dbReference type="AlphaFoldDB" id="A0AAN9EQD4"/>
<name>A0AAN9EQD4_CROPI</name>
<organism evidence="4 5">
    <name type="scientific">Crotalaria pallida</name>
    <name type="common">Smooth rattlebox</name>
    <name type="synonym">Crotalaria striata</name>
    <dbReference type="NCBI Taxonomy" id="3830"/>
    <lineage>
        <taxon>Eukaryota</taxon>
        <taxon>Viridiplantae</taxon>
        <taxon>Streptophyta</taxon>
        <taxon>Embryophyta</taxon>
        <taxon>Tracheophyta</taxon>
        <taxon>Spermatophyta</taxon>
        <taxon>Magnoliopsida</taxon>
        <taxon>eudicotyledons</taxon>
        <taxon>Gunneridae</taxon>
        <taxon>Pentapetalae</taxon>
        <taxon>rosids</taxon>
        <taxon>fabids</taxon>
        <taxon>Fabales</taxon>
        <taxon>Fabaceae</taxon>
        <taxon>Papilionoideae</taxon>
        <taxon>50 kb inversion clade</taxon>
        <taxon>genistoids sensu lato</taxon>
        <taxon>core genistoids</taxon>
        <taxon>Crotalarieae</taxon>
        <taxon>Crotalaria</taxon>
    </lineage>
</organism>
<dbReference type="Pfam" id="PF07802">
    <property type="entry name" value="GCK"/>
    <property type="match status" value="1"/>
</dbReference>
<gene>
    <name evidence="4" type="ORF">RIF29_24691</name>
</gene>
<reference evidence="4 5" key="1">
    <citation type="submission" date="2024-01" db="EMBL/GenBank/DDBJ databases">
        <title>The genomes of 5 underutilized Papilionoideae crops provide insights into root nodulation and disease resistanc.</title>
        <authorList>
            <person name="Yuan L."/>
        </authorList>
    </citation>
    <scope>NUCLEOTIDE SEQUENCE [LARGE SCALE GENOMIC DNA]</scope>
    <source>
        <strain evidence="4">ZHUSHIDOU_FW_LH</strain>
        <tissue evidence="4">Leaf</tissue>
    </source>
</reference>
<dbReference type="InterPro" id="IPR012891">
    <property type="entry name" value="GCK_dom"/>
</dbReference>
<evidence type="ECO:0000313" key="4">
    <source>
        <dbReference type="EMBL" id="KAK7259095.1"/>
    </source>
</evidence>